<evidence type="ECO:0000313" key="2">
    <source>
        <dbReference type="EMBL" id="TQM06425.1"/>
    </source>
</evidence>
<keyword evidence="3" id="KW-1185">Reference proteome</keyword>
<keyword evidence="1" id="KW-0472">Membrane</keyword>
<dbReference type="InterPro" id="IPR021202">
    <property type="entry name" value="Rv3654c-like"/>
</dbReference>
<name>A0A543DAW8_9PSEU</name>
<accession>A0A543DAW8</accession>
<dbReference type="EMBL" id="VFPA01000004">
    <property type="protein sequence ID" value="TQM06425.1"/>
    <property type="molecule type" value="Genomic_DNA"/>
</dbReference>
<organism evidence="2 3">
    <name type="scientific">Pseudonocardia kunmingensis</name>
    <dbReference type="NCBI Taxonomy" id="630975"/>
    <lineage>
        <taxon>Bacteria</taxon>
        <taxon>Bacillati</taxon>
        <taxon>Actinomycetota</taxon>
        <taxon>Actinomycetes</taxon>
        <taxon>Pseudonocardiales</taxon>
        <taxon>Pseudonocardiaceae</taxon>
        <taxon>Pseudonocardia</taxon>
    </lineage>
</organism>
<dbReference type="Proteomes" id="UP000315677">
    <property type="component" value="Unassembled WGS sequence"/>
</dbReference>
<dbReference type="NCBIfam" id="TIGR03816">
    <property type="entry name" value="tadE_like_DECH"/>
    <property type="match status" value="1"/>
</dbReference>
<comment type="caution">
    <text evidence="2">The sequence shown here is derived from an EMBL/GenBank/DDBJ whole genome shotgun (WGS) entry which is preliminary data.</text>
</comment>
<evidence type="ECO:0000313" key="3">
    <source>
        <dbReference type="Proteomes" id="UP000315677"/>
    </source>
</evidence>
<protein>
    <submittedName>
        <fullName evidence="2">Secretion/DNA translocation related TadE-like protein</fullName>
    </submittedName>
</protein>
<dbReference type="RefSeq" id="WP_142060278.1">
    <property type="nucleotide sequence ID" value="NZ_VFPA01000004.1"/>
</dbReference>
<sequence>MSGRHGPGGRHPPHDRGIATVWAAAGIAVLMTVLVLALHLGAAVHARHRAEAAADLAALAAAAMAVQGAAPACARAAEIATAMGATVTTCGLAGWDALVEVGVPVPLALPGLGTATGRARAGPVDGPTATTAR</sequence>
<gene>
    <name evidence="2" type="ORF">FB558_6679</name>
</gene>
<keyword evidence="1" id="KW-1133">Transmembrane helix</keyword>
<keyword evidence="1" id="KW-0812">Transmembrane</keyword>
<reference evidence="2 3" key="1">
    <citation type="submission" date="2019-06" db="EMBL/GenBank/DDBJ databases">
        <title>Sequencing the genomes of 1000 actinobacteria strains.</title>
        <authorList>
            <person name="Klenk H.-P."/>
        </authorList>
    </citation>
    <scope>NUCLEOTIDE SEQUENCE [LARGE SCALE GENOMIC DNA]</scope>
    <source>
        <strain evidence="2 3">DSM 45301</strain>
    </source>
</reference>
<evidence type="ECO:0000256" key="1">
    <source>
        <dbReference type="SAM" id="Phobius"/>
    </source>
</evidence>
<feature type="transmembrane region" description="Helical" evidence="1">
    <location>
        <begin position="20"/>
        <end position="40"/>
    </location>
</feature>
<proteinExistence type="predicted"/>
<dbReference type="AlphaFoldDB" id="A0A543DAW8"/>